<gene>
    <name evidence="1" type="ORF">XA68_10725</name>
</gene>
<reference evidence="1 2" key="2">
    <citation type="journal article" date="2017" name="Sci. Rep.">
        <title>Ant-infecting Ophiocordyceps genomes reveal a high diversity of potential behavioral manipulation genes and a possible major role for enterotoxins.</title>
        <authorList>
            <person name="de Bekker C."/>
            <person name="Ohm R.A."/>
            <person name="Evans H.C."/>
            <person name="Brachmann A."/>
            <person name="Hughes D.P."/>
        </authorList>
    </citation>
    <scope>NUCLEOTIDE SEQUENCE [LARGE SCALE GENOMIC DNA]</scope>
    <source>
        <strain evidence="1 2">SC16a</strain>
    </source>
</reference>
<organism evidence="1 2">
    <name type="scientific">Ophiocordyceps unilateralis</name>
    <name type="common">Zombie-ant fungus</name>
    <name type="synonym">Torrubia unilateralis</name>
    <dbReference type="NCBI Taxonomy" id="268505"/>
    <lineage>
        <taxon>Eukaryota</taxon>
        <taxon>Fungi</taxon>
        <taxon>Dikarya</taxon>
        <taxon>Ascomycota</taxon>
        <taxon>Pezizomycotina</taxon>
        <taxon>Sordariomycetes</taxon>
        <taxon>Hypocreomycetidae</taxon>
        <taxon>Hypocreales</taxon>
        <taxon>Ophiocordycipitaceae</taxon>
        <taxon>Ophiocordyceps</taxon>
    </lineage>
</organism>
<comment type="caution">
    <text evidence="1">The sequence shown here is derived from an EMBL/GenBank/DDBJ whole genome shotgun (WGS) entry which is preliminary data.</text>
</comment>
<dbReference type="GO" id="GO:0042720">
    <property type="term" value="C:mitochondrial inner membrane peptidase complex"/>
    <property type="evidence" value="ECO:0007669"/>
    <property type="project" value="InterPro"/>
</dbReference>
<protein>
    <submittedName>
        <fullName evidence="1">Uncharacterized protein</fullName>
    </submittedName>
</protein>
<evidence type="ECO:0000313" key="2">
    <source>
        <dbReference type="Proteomes" id="UP000037136"/>
    </source>
</evidence>
<dbReference type="OrthoDB" id="3983163at2759"/>
<dbReference type="InterPro" id="IPR024645">
    <property type="entry name" value="Mitochondr_Som1"/>
</dbReference>
<dbReference type="EMBL" id="LAZP02000012">
    <property type="protein sequence ID" value="PFH62974.1"/>
    <property type="molecule type" value="Genomic_DNA"/>
</dbReference>
<dbReference type="AlphaFoldDB" id="A0A2A9PP16"/>
<dbReference type="Pfam" id="PF11093">
    <property type="entry name" value="Mitochondr_Som1"/>
    <property type="match status" value="1"/>
</dbReference>
<dbReference type="Proteomes" id="UP000037136">
    <property type="component" value="Unassembled WGS sequence"/>
</dbReference>
<sequence length="110" mass="12736">MAPACPSFPASKLPLMVQRDMHGQRRKPDPTVGQIKLDSCELLQMVQWHQYDVTHLKFVAVERLFRRCKDKKGTFMVETTAWENRHHLSTQAGAAKTAQPVRWFASWLDD</sequence>
<accession>A0A2A9PP16</accession>
<reference evidence="1 2" key="1">
    <citation type="journal article" date="2015" name="BMC Genomics">
        <title>Gene expression during zombie ant biting behavior reflects the complexity underlying fungal parasitic behavioral manipulation.</title>
        <authorList>
            <person name="de Bekker C."/>
            <person name="Ohm R.A."/>
            <person name="Loreto R.G."/>
            <person name="Sebastian A."/>
            <person name="Albert I."/>
            <person name="Merrow M."/>
            <person name="Brachmann A."/>
            <person name="Hughes D.P."/>
        </authorList>
    </citation>
    <scope>NUCLEOTIDE SEQUENCE [LARGE SCALE GENOMIC DNA]</scope>
    <source>
        <strain evidence="1 2">SC16a</strain>
    </source>
</reference>
<name>A0A2A9PP16_OPHUN</name>
<evidence type="ECO:0000313" key="1">
    <source>
        <dbReference type="EMBL" id="PFH62974.1"/>
    </source>
</evidence>
<proteinExistence type="predicted"/>
<keyword evidence="2" id="KW-1185">Reference proteome</keyword>